<comment type="caution">
    <text evidence="6">The sequence shown here is derived from an EMBL/GenBank/DDBJ whole genome shotgun (WGS) entry which is preliminary data.</text>
</comment>
<dbReference type="AlphaFoldDB" id="A0A941IJY5"/>
<keyword evidence="7" id="KW-1185">Reference proteome</keyword>
<name>A0A941IJY5_9ACTN</name>
<dbReference type="Pfam" id="PF01988">
    <property type="entry name" value="VIT1"/>
    <property type="match status" value="1"/>
</dbReference>
<keyword evidence="3 5" id="KW-1133">Transmembrane helix</keyword>
<feature type="transmembrane region" description="Helical" evidence="5">
    <location>
        <begin position="160"/>
        <end position="181"/>
    </location>
</feature>
<dbReference type="RefSeq" id="WP_212519509.1">
    <property type="nucleotide sequence ID" value="NZ_JAGSOH010000055.1"/>
</dbReference>
<dbReference type="CDD" id="cd01044">
    <property type="entry name" value="Ferritin_CCC1_N"/>
    <property type="match status" value="1"/>
</dbReference>
<evidence type="ECO:0000256" key="4">
    <source>
        <dbReference type="ARBA" id="ARBA00023136"/>
    </source>
</evidence>
<feature type="transmembrane region" description="Helical" evidence="5">
    <location>
        <begin position="357"/>
        <end position="375"/>
    </location>
</feature>
<comment type="subcellular location">
    <subcellularLocation>
        <location evidence="1">Endomembrane system</location>
        <topology evidence="1">Multi-pass membrane protein</topology>
    </subcellularLocation>
</comment>
<dbReference type="InterPro" id="IPR008217">
    <property type="entry name" value="Ccc1_fam"/>
</dbReference>
<evidence type="ECO:0000256" key="2">
    <source>
        <dbReference type="ARBA" id="ARBA00022692"/>
    </source>
</evidence>
<dbReference type="SUPFAM" id="SSF47240">
    <property type="entry name" value="Ferritin-like"/>
    <property type="match status" value="1"/>
</dbReference>
<dbReference type="EMBL" id="JAGSOH010000055">
    <property type="protein sequence ID" value="MBR7828372.1"/>
    <property type="molecule type" value="Genomic_DNA"/>
</dbReference>
<feature type="transmembrane region" description="Helical" evidence="5">
    <location>
        <begin position="193"/>
        <end position="215"/>
    </location>
</feature>
<protein>
    <submittedName>
        <fullName evidence="6">VIT1/CCC1 transporter family protein</fullName>
    </submittedName>
</protein>
<keyword evidence="4 5" id="KW-0472">Membrane</keyword>
<evidence type="ECO:0000256" key="1">
    <source>
        <dbReference type="ARBA" id="ARBA00004127"/>
    </source>
</evidence>
<evidence type="ECO:0000313" key="7">
    <source>
        <dbReference type="Proteomes" id="UP000676325"/>
    </source>
</evidence>
<dbReference type="InterPro" id="IPR009078">
    <property type="entry name" value="Ferritin-like_SF"/>
</dbReference>
<reference evidence="6" key="1">
    <citation type="submission" date="2021-04" db="EMBL/GenBank/DDBJ databases">
        <title>Genome based classification of Actinospica acidithermotolerans sp. nov., an actinobacterium isolated from an Indonesian hot spring.</title>
        <authorList>
            <person name="Kusuma A.B."/>
            <person name="Putra K.E."/>
            <person name="Nafisah S."/>
            <person name="Loh J."/>
            <person name="Nouioui I."/>
            <person name="Goodfellow M."/>
        </authorList>
    </citation>
    <scope>NUCLEOTIDE SEQUENCE</scope>
    <source>
        <strain evidence="6">MGRD01-02</strain>
    </source>
</reference>
<dbReference type="InterPro" id="IPR039376">
    <property type="entry name" value="Ferritin_CCC1_N"/>
</dbReference>
<dbReference type="GO" id="GO:0030026">
    <property type="term" value="P:intracellular manganese ion homeostasis"/>
    <property type="evidence" value="ECO:0007669"/>
    <property type="project" value="InterPro"/>
</dbReference>
<organism evidence="6 7">
    <name type="scientific">Actinospica acidithermotolerans</name>
    <dbReference type="NCBI Taxonomy" id="2828514"/>
    <lineage>
        <taxon>Bacteria</taxon>
        <taxon>Bacillati</taxon>
        <taxon>Actinomycetota</taxon>
        <taxon>Actinomycetes</taxon>
        <taxon>Catenulisporales</taxon>
        <taxon>Actinospicaceae</taxon>
        <taxon>Actinospica</taxon>
    </lineage>
</organism>
<gene>
    <name evidence="6" type="ORF">KDK95_18825</name>
</gene>
<dbReference type="Proteomes" id="UP000676325">
    <property type="component" value="Unassembled WGS sequence"/>
</dbReference>
<feature type="transmembrane region" description="Helical" evidence="5">
    <location>
        <begin position="322"/>
        <end position="345"/>
    </location>
</feature>
<dbReference type="PANTHER" id="PTHR31851">
    <property type="entry name" value="FE(2+)/MN(2+) TRANSPORTER PCL1"/>
    <property type="match status" value="1"/>
</dbReference>
<accession>A0A941IJY5</accession>
<evidence type="ECO:0000256" key="3">
    <source>
        <dbReference type="ARBA" id="ARBA00022989"/>
    </source>
</evidence>
<evidence type="ECO:0000313" key="6">
    <source>
        <dbReference type="EMBL" id="MBR7828372.1"/>
    </source>
</evidence>
<dbReference type="GO" id="GO:0012505">
    <property type="term" value="C:endomembrane system"/>
    <property type="evidence" value="ECO:0007669"/>
    <property type="project" value="UniProtKB-SubCell"/>
</dbReference>
<dbReference type="GO" id="GO:0005384">
    <property type="term" value="F:manganese ion transmembrane transporter activity"/>
    <property type="evidence" value="ECO:0007669"/>
    <property type="project" value="InterPro"/>
</dbReference>
<sequence length="379" mass="40731">MREHMNREKKTDRPTRWRELLASERDAEAMYRSLAENEQGERRTIFEELAAIERRHASHWETMLRDAGEPVPPPGRTSLRTRMIGVAARRLSTQAVLPMIERAERADAGMYDADPDAAPGMAGDERGHARALAKLIEGGKPDPRQQIAKREAWHRGDRSGALRAAIFGVSDGLVSNTSLVMGFAGSGSSRSTILLAGIAGLLAGSFSMAAGEYISMTGQREMFEREISLEAQELEENPEEEHAELVLLYRAKGLAKAEAEKVADRVMADREVALDTLAREELGLDPDSLGSPWSAAFSSLLAFAVGAFVVVVPYLLGSGTAALVAAIVLFGLALFAVGAGIGLLNGRSAWRSGLRQMVVGGLAAAVTFAIGHLIGTRVS</sequence>
<keyword evidence="2 5" id="KW-0812">Transmembrane</keyword>
<evidence type="ECO:0000256" key="5">
    <source>
        <dbReference type="SAM" id="Phobius"/>
    </source>
</evidence>
<proteinExistence type="predicted"/>
<feature type="transmembrane region" description="Helical" evidence="5">
    <location>
        <begin position="295"/>
        <end position="316"/>
    </location>
</feature>